<dbReference type="PROSITE" id="PS50893">
    <property type="entry name" value="ABC_TRANSPORTER_2"/>
    <property type="match status" value="1"/>
</dbReference>
<keyword evidence="8" id="KW-1185">Reference proteome</keyword>
<evidence type="ECO:0000313" key="7">
    <source>
        <dbReference type="EMBL" id="MBK1619424.1"/>
    </source>
</evidence>
<reference evidence="7 8" key="1">
    <citation type="journal article" date="2020" name="Microorganisms">
        <title>Osmotic Adaptation and Compatible Solute Biosynthesis of Phototrophic Bacteria as Revealed from Genome Analyses.</title>
        <authorList>
            <person name="Imhoff J.F."/>
            <person name="Rahn T."/>
            <person name="Kunzel S."/>
            <person name="Keller A."/>
            <person name="Neulinger S.C."/>
        </authorList>
    </citation>
    <scope>NUCLEOTIDE SEQUENCE [LARGE SCALE GENOMIC DNA]</scope>
    <source>
        <strain evidence="7 8">DSM 25653</strain>
    </source>
</reference>
<dbReference type="PANTHER" id="PTHR24220">
    <property type="entry name" value="IMPORT ATP-BINDING PROTEIN"/>
    <property type="match status" value="1"/>
</dbReference>
<dbReference type="InterPro" id="IPR017871">
    <property type="entry name" value="ABC_transporter-like_CS"/>
</dbReference>
<dbReference type="PANTHER" id="PTHR24220:SF689">
    <property type="entry name" value="LIPOPROTEIN-RELEASING SYSTEM ATP-BINDING PROTEIN LOLD"/>
    <property type="match status" value="1"/>
</dbReference>
<dbReference type="InterPro" id="IPR003439">
    <property type="entry name" value="ABC_transporter-like_ATP-bd"/>
</dbReference>
<dbReference type="GO" id="GO:0022857">
    <property type="term" value="F:transmembrane transporter activity"/>
    <property type="evidence" value="ECO:0007669"/>
    <property type="project" value="TreeGrafter"/>
</dbReference>
<keyword evidence="3" id="KW-0547">Nucleotide-binding</keyword>
<keyword evidence="4" id="KW-0067">ATP-binding</keyword>
<dbReference type="Gene3D" id="3.40.50.300">
    <property type="entry name" value="P-loop containing nucleotide triphosphate hydrolases"/>
    <property type="match status" value="1"/>
</dbReference>
<evidence type="ECO:0000313" key="8">
    <source>
        <dbReference type="Proteomes" id="UP001138768"/>
    </source>
</evidence>
<dbReference type="Proteomes" id="UP001138768">
    <property type="component" value="Unassembled WGS sequence"/>
</dbReference>
<evidence type="ECO:0000256" key="3">
    <source>
        <dbReference type="ARBA" id="ARBA00022741"/>
    </source>
</evidence>
<sequence length="304" mass="31086">MLDQAPNTENRKVNAGKGTDPAPAKPSIAASAEPTAQTPPATEAPPQSHPASKTGPKNASTSSNGLDRGPGSALSTSDSPICRARGLAKQVIGPTGPLDILNAVDLDVAPGEAVAIIGASGSGKSTLLGLLAGLDRASSGLVELCGSPLEPLDEDARAALRAGRVGFVFQSFQLIPTLTALENVLLPLELASGLNAGSAKRTAEAALERVGLSERHGHYPRQLSGGEQQRVAIARAFAPGPEVLFADEPTGNLDEATGARIIDLLFGLREDAGAALVLVTHDPALARRCDRRLSMSGGRLEVTA</sequence>
<dbReference type="InterPro" id="IPR027417">
    <property type="entry name" value="P-loop_NTPase"/>
</dbReference>
<protein>
    <submittedName>
        <fullName evidence="7">ABC transporter</fullName>
    </submittedName>
</protein>
<comment type="similarity">
    <text evidence="1">Belongs to the ABC transporter superfamily.</text>
</comment>
<dbReference type="EMBL" id="NRRY01000021">
    <property type="protein sequence ID" value="MBK1619424.1"/>
    <property type="molecule type" value="Genomic_DNA"/>
</dbReference>
<dbReference type="GO" id="GO:0016887">
    <property type="term" value="F:ATP hydrolysis activity"/>
    <property type="evidence" value="ECO:0007669"/>
    <property type="project" value="InterPro"/>
</dbReference>
<evidence type="ECO:0000256" key="5">
    <source>
        <dbReference type="SAM" id="MobiDB-lite"/>
    </source>
</evidence>
<keyword evidence="2" id="KW-0813">Transport</keyword>
<dbReference type="SMART" id="SM00382">
    <property type="entry name" value="AAA"/>
    <property type="match status" value="1"/>
</dbReference>
<dbReference type="CDD" id="cd03255">
    <property type="entry name" value="ABC_MJ0796_LolCDE_FtsE"/>
    <property type="match status" value="1"/>
</dbReference>
<dbReference type="InterPro" id="IPR003593">
    <property type="entry name" value="AAA+_ATPase"/>
</dbReference>
<name>A0A9X1B4V0_9GAMM</name>
<dbReference type="InterPro" id="IPR015854">
    <property type="entry name" value="ABC_transpr_LolD-like"/>
</dbReference>
<gene>
    <name evidence="7" type="ORF">CKO42_13435</name>
</gene>
<dbReference type="PROSITE" id="PS00211">
    <property type="entry name" value="ABC_TRANSPORTER_1"/>
    <property type="match status" value="1"/>
</dbReference>
<feature type="domain" description="ABC transporter" evidence="6">
    <location>
        <begin position="82"/>
        <end position="304"/>
    </location>
</feature>
<feature type="compositionally biased region" description="Low complexity" evidence="5">
    <location>
        <begin position="21"/>
        <end position="46"/>
    </location>
</feature>
<evidence type="ECO:0000256" key="2">
    <source>
        <dbReference type="ARBA" id="ARBA00022448"/>
    </source>
</evidence>
<feature type="compositionally biased region" description="Polar residues" evidence="5">
    <location>
        <begin position="49"/>
        <end position="65"/>
    </location>
</feature>
<dbReference type="GO" id="GO:0005886">
    <property type="term" value="C:plasma membrane"/>
    <property type="evidence" value="ECO:0007669"/>
    <property type="project" value="TreeGrafter"/>
</dbReference>
<dbReference type="InterPro" id="IPR017911">
    <property type="entry name" value="MacB-like_ATP-bd"/>
</dbReference>
<comment type="caution">
    <text evidence="7">The sequence shown here is derived from an EMBL/GenBank/DDBJ whole genome shotgun (WGS) entry which is preliminary data.</text>
</comment>
<dbReference type="Pfam" id="PF00005">
    <property type="entry name" value="ABC_tran"/>
    <property type="match status" value="1"/>
</dbReference>
<dbReference type="GO" id="GO:0005524">
    <property type="term" value="F:ATP binding"/>
    <property type="evidence" value="ECO:0007669"/>
    <property type="project" value="UniProtKB-KW"/>
</dbReference>
<feature type="region of interest" description="Disordered" evidence="5">
    <location>
        <begin position="1"/>
        <end position="78"/>
    </location>
</feature>
<proteinExistence type="inferred from homology"/>
<evidence type="ECO:0000259" key="6">
    <source>
        <dbReference type="PROSITE" id="PS50893"/>
    </source>
</evidence>
<evidence type="ECO:0000256" key="1">
    <source>
        <dbReference type="ARBA" id="ARBA00005417"/>
    </source>
</evidence>
<accession>A0A9X1B4V0</accession>
<evidence type="ECO:0000256" key="4">
    <source>
        <dbReference type="ARBA" id="ARBA00022840"/>
    </source>
</evidence>
<organism evidence="7 8">
    <name type="scientific">Lamprobacter modestohalophilus</name>
    <dbReference type="NCBI Taxonomy" id="1064514"/>
    <lineage>
        <taxon>Bacteria</taxon>
        <taxon>Pseudomonadati</taxon>
        <taxon>Pseudomonadota</taxon>
        <taxon>Gammaproteobacteria</taxon>
        <taxon>Chromatiales</taxon>
        <taxon>Chromatiaceae</taxon>
        <taxon>Lamprobacter</taxon>
    </lineage>
</organism>
<dbReference type="SUPFAM" id="SSF52540">
    <property type="entry name" value="P-loop containing nucleoside triphosphate hydrolases"/>
    <property type="match status" value="1"/>
</dbReference>
<dbReference type="AlphaFoldDB" id="A0A9X1B4V0"/>